<evidence type="ECO:0000313" key="11">
    <source>
        <dbReference type="Proteomes" id="UP000622653"/>
    </source>
</evidence>
<feature type="binding site" evidence="8">
    <location>
        <position position="89"/>
    </location>
    <ligand>
        <name>Zn(2+)</name>
        <dbReference type="ChEBI" id="CHEBI:29105"/>
        <note>catalytic</note>
    </ligand>
</feature>
<dbReference type="PROSITE" id="PS00903">
    <property type="entry name" value="CYT_DCMP_DEAMINASES_1"/>
    <property type="match status" value="1"/>
</dbReference>
<evidence type="ECO:0000256" key="7">
    <source>
        <dbReference type="ARBA" id="ARBA00048045"/>
    </source>
</evidence>
<proteinExistence type="inferred from homology"/>
<comment type="cofactor">
    <cofactor evidence="8">
        <name>Zn(2+)</name>
        <dbReference type="ChEBI" id="CHEBI:29105"/>
    </cofactor>
    <text evidence="8">Binds 1 zinc ion per subunit.</text>
</comment>
<dbReference type="GO" id="GO:0008270">
    <property type="term" value="F:zinc ion binding"/>
    <property type="evidence" value="ECO:0007669"/>
    <property type="project" value="UniProtKB-UniRule"/>
</dbReference>
<evidence type="ECO:0000256" key="3">
    <source>
        <dbReference type="ARBA" id="ARBA00022694"/>
    </source>
</evidence>
<dbReference type="CDD" id="cd01285">
    <property type="entry name" value="nucleoside_deaminase"/>
    <property type="match status" value="1"/>
</dbReference>
<feature type="binding site" evidence="8">
    <location>
        <position position="56"/>
    </location>
    <ligand>
        <name>Zn(2+)</name>
        <dbReference type="ChEBI" id="CHEBI:29105"/>
        <note>catalytic</note>
    </ligand>
</feature>
<dbReference type="InterPro" id="IPR002125">
    <property type="entry name" value="CMP_dCMP_dom"/>
</dbReference>
<dbReference type="NCBIfam" id="NF008113">
    <property type="entry name" value="PRK10860.1"/>
    <property type="match status" value="1"/>
</dbReference>
<dbReference type="AlphaFoldDB" id="A0A8J7G554"/>
<feature type="domain" description="CMP/dCMP-type deaminase" evidence="9">
    <location>
        <begin position="5"/>
        <end position="132"/>
    </location>
</feature>
<dbReference type="PANTHER" id="PTHR11079">
    <property type="entry name" value="CYTOSINE DEAMINASE FAMILY MEMBER"/>
    <property type="match status" value="1"/>
</dbReference>
<evidence type="ECO:0000256" key="6">
    <source>
        <dbReference type="ARBA" id="ARBA00022833"/>
    </source>
</evidence>
<evidence type="ECO:0000259" key="9">
    <source>
        <dbReference type="PROSITE" id="PS51747"/>
    </source>
</evidence>
<evidence type="ECO:0000256" key="1">
    <source>
        <dbReference type="ARBA" id="ARBA00010669"/>
    </source>
</evidence>
<dbReference type="Gene3D" id="3.40.140.10">
    <property type="entry name" value="Cytidine Deaminase, domain 2"/>
    <property type="match status" value="1"/>
</dbReference>
<evidence type="ECO:0000256" key="8">
    <source>
        <dbReference type="HAMAP-Rule" id="MF_00972"/>
    </source>
</evidence>
<organism evidence="10 11">
    <name type="scientific">Savagea serpentis</name>
    <dbReference type="NCBI Taxonomy" id="2785297"/>
    <lineage>
        <taxon>Bacteria</taxon>
        <taxon>Bacillati</taxon>
        <taxon>Bacillota</taxon>
        <taxon>Bacilli</taxon>
        <taxon>Bacillales</taxon>
        <taxon>Caryophanaceae</taxon>
        <taxon>Savagea</taxon>
    </lineage>
</organism>
<keyword evidence="3 8" id="KW-0819">tRNA processing</keyword>
<dbReference type="EMBL" id="JADKPV010000004">
    <property type="protein sequence ID" value="MBF4501587.1"/>
    <property type="molecule type" value="Genomic_DNA"/>
</dbReference>
<keyword evidence="6 8" id="KW-0862">Zinc</keyword>
<sequence length="164" mass="18570">MNEWASDIYFMQCAILEAKKAAQIGEVPIGAVVVHNGKIIGRGYNRRETTQRASMHAEMLAIDEACRAIGSWRLEETTLYVTLEPCMMCSGAIMQSRIPRVVYAAPDAKGGTVRSLYQLLEDERLNHTATIETGLFAERCGRLLSDFFRELRRKKKAKKRETLE</sequence>
<keyword evidence="5 8" id="KW-0378">Hydrolase</keyword>
<feature type="active site" description="Proton donor" evidence="8">
    <location>
        <position position="58"/>
    </location>
</feature>
<dbReference type="EC" id="3.5.4.33" evidence="8"/>
<feature type="binding site" evidence="8">
    <location>
        <position position="86"/>
    </location>
    <ligand>
        <name>Zn(2+)</name>
        <dbReference type="ChEBI" id="CHEBI:29105"/>
        <note>catalytic</note>
    </ligand>
</feature>
<dbReference type="HAMAP" id="MF_00972">
    <property type="entry name" value="tRNA_aden_deaminase"/>
    <property type="match status" value="1"/>
</dbReference>
<dbReference type="GO" id="GO:0052717">
    <property type="term" value="F:tRNA-specific adenosine-34 deaminase activity"/>
    <property type="evidence" value="ECO:0007669"/>
    <property type="project" value="UniProtKB-UniRule"/>
</dbReference>
<dbReference type="GO" id="GO:0002100">
    <property type="term" value="P:tRNA wobble adenosine to inosine editing"/>
    <property type="evidence" value="ECO:0007669"/>
    <property type="project" value="UniProtKB-UniRule"/>
</dbReference>
<evidence type="ECO:0000256" key="2">
    <source>
        <dbReference type="ARBA" id="ARBA00011738"/>
    </source>
</evidence>
<evidence type="ECO:0000256" key="4">
    <source>
        <dbReference type="ARBA" id="ARBA00022723"/>
    </source>
</evidence>
<comment type="catalytic activity">
    <reaction evidence="7 8">
        <text>adenosine(34) in tRNA + H2O + H(+) = inosine(34) in tRNA + NH4(+)</text>
        <dbReference type="Rhea" id="RHEA:43168"/>
        <dbReference type="Rhea" id="RHEA-COMP:10373"/>
        <dbReference type="Rhea" id="RHEA-COMP:10374"/>
        <dbReference type="ChEBI" id="CHEBI:15377"/>
        <dbReference type="ChEBI" id="CHEBI:15378"/>
        <dbReference type="ChEBI" id="CHEBI:28938"/>
        <dbReference type="ChEBI" id="CHEBI:74411"/>
        <dbReference type="ChEBI" id="CHEBI:82852"/>
        <dbReference type="EC" id="3.5.4.33"/>
    </reaction>
</comment>
<dbReference type="RefSeq" id="WP_194563064.1">
    <property type="nucleotide sequence ID" value="NZ_JADKPV010000004.1"/>
</dbReference>
<dbReference type="Proteomes" id="UP000622653">
    <property type="component" value="Unassembled WGS sequence"/>
</dbReference>
<dbReference type="SUPFAM" id="SSF53927">
    <property type="entry name" value="Cytidine deaminase-like"/>
    <property type="match status" value="1"/>
</dbReference>
<dbReference type="FunFam" id="3.40.140.10:FF:000005">
    <property type="entry name" value="tRNA-specific adenosine deaminase"/>
    <property type="match status" value="1"/>
</dbReference>
<accession>A0A8J7G554</accession>
<dbReference type="InterPro" id="IPR016192">
    <property type="entry name" value="APOBEC/CMP_deaminase_Zn-bd"/>
</dbReference>
<keyword evidence="4 8" id="KW-0479">Metal-binding</keyword>
<evidence type="ECO:0000256" key="5">
    <source>
        <dbReference type="ARBA" id="ARBA00022801"/>
    </source>
</evidence>
<dbReference type="PANTHER" id="PTHR11079:SF202">
    <property type="entry name" value="TRNA-SPECIFIC ADENOSINE DEAMINASE"/>
    <property type="match status" value="1"/>
</dbReference>
<protein>
    <recommendedName>
        <fullName evidence="8">tRNA-specific adenosine deaminase</fullName>
        <ecNumber evidence="8">3.5.4.33</ecNumber>
    </recommendedName>
</protein>
<name>A0A8J7G554_9BACL</name>
<evidence type="ECO:0000313" key="10">
    <source>
        <dbReference type="EMBL" id="MBF4501587.1"/>
    </source>
</evidence>
<keyword evidence="11" id="KW-1185">Reference proteome</keyword>
<dbReference type="InterPro" id="IPR028883">
    <property type="entry name" value="tRNA_aden_deaminase"/>
</dbReference>
<dbReference type="InterPro" id="IPR016193">
    <property type="entry name" value="Cytidine_deaminase-like"/>
</dbReference>
<comment type="caution">
    <text evidence="10">The sequence shown here is derived from an EMBL/GenBank/DDBJ whole genome shotgun (WGS) entry which is preliminary data.</text>
</comment>
<comment type="similarity">
    <text evidence="1">Belongs to the cytidine and deoxycytidylate deaminase family. ADAT2 subfamily.</text>
</comment>
<comment type="function">
    <text evidence="8">Catalyzes the deamination of adenosine to inosine at the wobble position 34 of tRNA(Arg2).</text>
</comment>
<gene>
    <name evidence="8" type="primary">tadA</name>
    <name evidence="10" type="ORF">IRY55_09450</name>
</gene>
<dbReference type="Pfam" id="PF00383">
    <property type="entry name" value="dCMP_cyt_deam_1"/>
    <property type="match status" value="1"/>
</dbReference>
<dbReference type="PROSITE" id="PS51747">
    <property type="entry name" value="CYT_DCMP_DEAMINASES_2"/>
    <property type="match status" value="1"/>
</dbReference>
<reference evidence="10" key="1">
    <citation type="submission" date="2020-11" db="EMBL/GenBank/DDBJ databases">
        <title>Multidrug resistant novel bacterium Savagea serpentis sp. nov., isolated from the scats of a vine snake (Ahaetulla nasuta).</title>
        <authorList>
            <person name="Venkata Ramana V."/>
            <person name="Vikas Patil S."/>
            <person name="Yogita Lugani V."/>
        </authorList>
    </citation>
    <scope>NUCLEOTIDE SEQUENCE</scope>
    <source>
        <strain evidence="10">SN6</strain>
    </source>
</reference>
<comment type="subunit">
    <text evidence="2 8">Homodimer.</text>
</comment>